<dbReference type="Proteomes" id="UP000053820">
    <property type="component" value="Unassembled WGS sequence"/>
</dbReference>
<evidence type="ECO:0000313" key="2">
    <source>
        <dbReference type="Proteomes" id="UP000053820"/>
    </source>
</evidence>
<sequence>MNGLIRRPSTCTSPSSLLLHTQKPSLVDNDLHEYPAEASDVGQQLWLRQLTIGNWPTLFGDAFRDASGPFLGLHTDVNSSSNPFYKININQVTAMLASAYRGGDLVTIDSRATAGGIISGCTYLTSVD</sequence>
<dbReference type="HOGENOM" id="CLU_1959868_0_0_1"/>
<keyword evidence="2" id="KW-1185">Reference proteome</keyword>
<name>A0A0C9WCP2_9AGAM</name>
<accession>A0A0C9WCP2</accession>
<dbReference type="AlphaFoldDB" id="A0A0C9WCP2"/>
<dbReference type="EMBL" id="KN839860">
    <property type="protein sequence ID" value="KIJ61787.1"/>
    <property type="molecule type" value="Genomic_DNA"/>
</dbReference>
<proteinExistence type="predicted"/>
<reference evidence="1 2" key="1">
    <citation type="submission" date="2014-04" db="EMBL/GenBank/DDBJ databases">
        <title>Evolutionary Origins and Diversification of the Mycorrhizal Mutualists.</title>
        <authorList>
            <consortium name="DOE Joint Genome Institute"/>
            <consortium name="Mycorrhizal Genomics Consortium"/>
            <person name="Kohler A."/>
            <person name="Kuo A."/>
            <person name="Nagy L.G."/>
            <person name="Floudas D."/>
            <person name="Copeland A."/>
            <person name="Barry K.W."/>
            <person name="Cichocki N."/>
            <person name="Veneault-Fourrey C."/>
            <person name="LaButti K."/>
            <person name="Lindquist E.A."/>
            <person name="Lipzen A."/>
            <person name="Lundell T."/>
            <person name="Morin E."/>
            <person name="Murat C."/>
            <person name="Riley R."/>
            <person name="Ohm R."/>
            <person name="Sun H."/>
            <person name="Tunlid A."/>
            <person name="Henrissat B."/>
            <person name="Grigoriev I.V."/>
            <person name="Hibbett D.S."/>
            <person name="Martin F."/>
        </authorList>
    </citation>
    <scope>NUCLEOTIDE SEQUENCE [LARGE SCALE GENOMIC DNA]</scope>
    <source>
        <strain evidence="1 2">MD-312</strain>
    </source>
</reference>
<protein>
    <submittedName>
        <fullName evidence="1">Uncharacterized protein</fullName>
    </submittedName>
</protein>
<evidence type="ECO:0000313" key="1">
    <source>
        <dbReference type="EMBL" id="KIJ61787.1"/>
    </source>
</evidence>
<organism evidence="1 2">
    <name type="scientific">Hydnomerulius pinastri MD-312</name>
    <dbReference type="NCBI Taxonomy" id="994086"/>
    <lineage>
        <taxon>Eukaryota</taxon>
        <taxon>Fungi</taxon>
        <taxon>Dikarya</taxon>
        <taxon>Basidiomycota</taxon>
        <taxon>Agaricomycotina</taxon>
        <taxon>Agaricomycetes</taxon>
        <taxon>Agaricomycetidae</taxon>
        <taxon>Boletales</taxon>
        <taxon>Boletales incertae sedis</taxon>
        <taxon>Leucogyrophana</taxon>
    </lineage>
</organism>
<gene>
    <name evidence="1" type="ORF">HYDPIDRAFT_31114</name>
</gene>